<dbReference type="RefSeq" id="XP_040665223.1">
    <property type="nucleotide sequence ID" value="XM_040811791.1"/>
</dbReference>
<proteinExistence type="predicted"/>
<dbReference type="EMBL" id="KV878126">
    <property type="protein sequence ID" value="OJI99460.1"/>
    <property type="molecule type" value="Genomic_DNA"/>
</dbReference>
<protein>
    <recommendedName>
        <fullName evidence="1">Cupin type-2 domain-containing protein</fullName>
    </recommendedName>
</protein>
<organism evidence="2 3">
    <name type="scientific">Aspergillus versicolor CBS 583.65</name>
    <dbReference type="NCBI Taxonomy" id="1036611"/>
    <lineage>
        <taxon>Eukaryota</taxon>
        <taxon>Fungi</taxon>
        <taxon>Dikarya</taxon>
        <taxon>Ascomycota</taxon>
        <taxon>Pezizomycotina</taxon>
        <taxon>Eurotiomycetes</taxon>
        <taxon>Eurotiomycetidae</taxon>
        <taxon>Eurotiales</taxon>
        <taxon>Aspergillaceae</taxon>
        <taxon>Aspergillus</taxon>
        <taxon>Aspergillus subgen. Nidulantes</taxon>
    </lineage>
</organism>
<evidence type="ECO:0000313" key="3">
    <source>
        <dbReference type="Proteomes" id="UP000184073"/>
    </source>
</evidence>
<dbReference type="CDD" id="cd02233">
    <property type="entry name" value="cupin_HNL-like"/>
    <property type="match status" value="1"/>
</dbReference>
<dbReference type="VEuPathDB" id="FungiDB:ASPVEDRAFT_38882"/>
<reference evidence="3" key="1">
    <citation type="journal article" date="2017" name="Genome Biol.">
        <title>Comparative genomics reveals high biological diversity and specific adaptations in the industrially and medically important fungal genus Aspergillus.</title>
        <authorList>
            <person name="de Vries R.P."/>
            <person name="Riley R."/>
            <person name="Wiebenga A."/>
            <person name="Aguilar-Osorio G."/>
            <person name="Amillis S."/>
            <person name="Uchima C.A."/>
            <person name="Anderluh G."/>
            <person name="Asadollahi M."/>
            <person name="Askin M."/>
            <person name="Barry K."/>
            <person name="Battaglia E."/>
            <person name="Bayram O."/>
            <person name="Benocci T."/>
            <person name="Braus-Stromeyer S.A."/>
            <person name="Caldana C."/>
            <person name="Canovas D."/>
            <person name="Cerqueira G.C."/>
            <person name="Chen F."/>
            <person name="Chen W."/>
            <person name="Choi C."/>
            <person name="Clum A."/>
            <person name="Dos Santos R.A."/>
            <person name="Damasio A.R."/>
            <person name="Diallinas G."/>
            <person name="Emri T."/>
            <person name="Fekete E."/>
            <person name="Flipphi M."/>
            <person name="Freyberg S."/>
            <person name="Gallo A."/>
            <person name="Gournas C."/>
            <person name="Habgood R."/>
            <person name="Hainaut M."/>
            <person name="Harispe M.L."/>
            <person name="Henrissat B."/>
            <person name="Hilden K.S."/>
            <person name="Hope R."/>
            <person name="Hossain A."/>
            <person name="Karabika E."/>
            <person name="Karaffa L."/>
            <person name="Karanyi Z."/>
            <person name="Krasevec N."/>
            <person name="Kuo A."/>
            <person name="Kusch H."/>
            <person name="LaButti K."/>
            <person name="Lagendijk E.L."/>
            <person name="Lapidus A."/>
            <person name="Levasseur A."/>
            <person name="Lindquist E."/>
            <person name="Lipzen A."/>
            <person name="Logrieco A.F."/>
            <person name="MacCabe A."/>
            <person name="Maekelae M.R."/>
            <person name="Malavazi I."/>
            <person name="Melin P."/>
            <person name="Meyer V."/>
            <person name="Mielnichuk N."/>
            <person name="Miskei M."/>
            <person name="Molnar A.P."/>
            <person name="Mule G."/>
            <person name="Ngan C.Y."/>
            <person name="Orejas M."/>
            <person name="Orosz E."/>
            <person name="Ouedraogo J.P."/>
            <person name="Overkamp K.M."/>
            <person name="Park H.-S."/>
            <person name="Perrone G."/>
            <person name="Piumi F."/>
            <person name="Punt P.J."/>
            <person name="Ram A.F."/>
            <person name="Ramon A."/>
            <person name="Rauscher S."/>
            <person name="Record E."/>
            <person name="Riano-Pachon D.M."/>
            <person name="Robert V."/>
            <person name="Roehrig J."/>
            <person name="Ruller R."/>
            <person name="Salamov A."/>
            <person name="Salih N.S."/>
            <person name="Samson R.A."/>
            <person name="Sandor E."/>
            <person name="Sanguinetti M."/>
            <person name="Schuetze T."/>
            <person name="Sepcic K."/>
            <person name="Shelest E."/>
            <person name="Sherlock G."/>
            <person name="Sophianopoulou V."/>
            <person name="Squina F.M."/>
            <person name="Sun H."/>
            <person name="Susca A."/>
            <person name="Todd R.B."/>
            <person name="Tsang A."/>
            <person name="Unkles S.E."/>
            <person name="van de Wiele N."/>
            <person name="van Rossen-Uffink D."/>
            <person name="Oliveira J.V."/>
            <person name="Vesth T.C."/>
            <person name="Visser J."/>
            <person name="Yu J.-H."/>
            <person name="Zhou M."/>
            <person name="Andersen M.R."/>
            <person name="Archer D.B."/>
            <person name="Baker S.E."/>
            <person name="Benoit I."/>
            <person name="Brakhage A.A."/>
            <person name="Braus G.H."/>
            <person name="Fischer R."/>
            <person name="Frisvad J.C."/>
            <person name="Goldman G.H."/>
            <person name="Houbraken J."/>
            <person name="Oakley B."/>
            <person name="Pocsi I."/>
            <person name="Scazzocchio C."/>
            <person name="Seiboth B."/>
            <person name="vanKuyk P.A."/>
            <person name="Wortman J."/>
            <person name="Dyer P.S."/>
            <person name="Grigoriev I.V."/>
        </authorList>
    </citation>
    <scope>NUCLEOTIDE SEQUENCE [LARGE SCALE GENOMIC DNA]</scope>
    <source>
        <strain evidence="3">CBS 583.65</strain>
    </source>
</reference>
<dbReference type="PANTHER" id="PTHR43698:SF1">
    <property type="entry name" value="BLL4564 PROTEIN"/>
    <property type="match status" value="1"/>
</dbReference>
<dbReference type="InterPro" id="IPR013096">
    <property type="entry name" value="Cupin_2"/>
</dbReference>
<feature type="domain" description="Cupin type-2" evidence="1">
    <location>
        <begin position="49"/>
        <end position="108"/>
    </location>
</feature>
<dbReference type="GeneID" id="63727302"/>
<accession>A0A1L9PD56</accession>
<evidence type="ECO:0000313" key="2">
    <source>
        <dbReference type="EMBL" id="OJI99460.1"/>
    </source>
</evidence>
<dbReference type="OrthoDB" id="2096797at2759"/>
<sequence>MPESRIISTANKKPTQTTATFTGHVLSNIMHLDDKAVIASVTFSACARTHWHTYVEGQMIHVLSGSGLICDKGGKARRIRAGDTIWASPGTTHWHGADSEDGMTHLVMVTGEMNWHEPVTEEEYENREQ</sequence>
<dbReference type="InterPro" id="IPR014710">
    <property type="entry name" value="RmlC-like_jellyroll"/>
</dbReference>
<dbReference type="SUPFAM" id="SSF51182">
    <property type="entry name" value="RmlC-like cupins"/>
    <property type="match status" value="1"/>
</dbReference>
<dbReference type="Proteomes" id="UP000184073">
    <property type="component" value="Unassembled WGS sequence"/>
</dbReference>
<evidence type="ECO:0000259" key="1">
    <source>
        <dbReference type="Pfam" id="PF07883"/>
    </source>
</evidence>
<gene>
    <name evidence="2" type="ORF">ASPVEDRAFT_38882</name>
</gene>
<dbReference type="Gene3D" id="2.60.120.10">
    <property type="entry name" value="Jelly Rolls"/>
    <property type="match status" value="1"/>
</dbReference>
<dbReference type="Pfam" id="PF07883">
    <property type="entry name" value="Cupin_2"/>
    <property type="match status" value="1"/>
</dbReference>
<dbReference type="InterPro" id="IPR047263">
    <property type="entry name" value="HNL-like_cupin"/>
</dbReference>
<name>A0A1L9PD56_ASPVE</name>
<dbReference type="STRING" id="1036611.A0A1L9PD56"/>
<dbReference type="PANTHER" id="PTHR43698">
    <property type="entry name" value="RIBD C-TERMINAL DOMAIN CONTAINING PROTEIN"/>
    <property type="match status" value="1"/>
</dbReference>
<keyword evidence="3" id="KW-1185">Reference proteome</keyword>
<dbReference type="InterPro" id="IPR011051">
    <property type="entry name" value="RmlC_Cupin_sf"/>
</dbReference>
<dbReference type="AlphaFoldDB" id="A0A1L9PD56"/>